<comment type="caution">
    <text evidence="6">The sequence shown here is derived from an EMBL/GenBank/DDBJ whole genome shotgun (WGS) entry which is preliminary data.</text>
</comment>
<reference evidence="6 7" key="1">
    <citation type="submission" date="2023-10" db="EMBL/GenBank/DDBJ databases">
        <authorList>
            <person name="Maclean D."/>
            <person name="Macfadyen A."/>
        </authorList>
    </citation>
    <scope>NUCLEOTIDE SEQUENCE [LARGE SCALE GENOMIC DNA]</scope>
</reference>
<sequence length="222" mass="25080">MAWKNLLRQTQRYLDRVQNPYPKAERLLYSFGTPEDLNLWTVFSDKEYGGKSKAELTLAAAEPSHAVFRGLISSDIEESEDGPSKRMQRSGFAGINTEDMQGHYLDMDGYDALSFRLNGDGRKYIASLRVDNWIVGETSHDVWQAFLFARKGGWHDVTVSLDRFLQTHKGRLIETRQELNIHRILSLGISTASLGDAKQDGPFCLGIESIKAKRQGISPVEE</sequence>
<gene>
    <name evidence="6" type="ORF">CVIRNUC_008547</name>
</gene>
<dbReference type="InterPro" id="IPR008979">
    <property type="entry name" value="Galactose-bd-like_sf"/>
</dbReference>
<comment type="similarity">
    <text evidence="2">Belongs to the CIA30 family.</text>
</comment>
<evidence type="ECO:0000256" key="4">
    <source>
        <dbReference type="ARBA" id="ARBA00023186"/>
    </source>
</evidence>
<accession>A0AAV1IGK0</accession>
<name>A0AAV1IGK0_9CHLO</name>
<protein>
    <recommendedName>
        <fullName evidence="5">NADH:ubiquinone oxidoreductase intermediate-associated protein 30 domain-containing protein</fullName>
    </recommendedName>
</protein>
<dbReference type="Proteomes" id="UP001314263">
    <property type="component" value="Unassembled WGS sequence"/>
</dbReference>
<feature type="domain" description="NADH:ubiquinone oxidoreductase intermediate-associated protein 30" evidence="5">
    <location>
        <begin position="30"/>
        <end position="207"/>
    </location>
</feature>
<dbReference type="Pfam" id="PF08547">
    <property type="entry name" value="CIA30"/>
    <property type="match status" value="1"/>
</dbReference>
<organism evidence="6 7">
    <name type="scientific">Coccomyxa viridis</name>
    <dbReference type="NCBI Taxonomy" id="1274662"/>
    <lineage>
        <taxon>Eukaryota</taxon>
        <taxon>Viridiplantae</taxon>
        <taxon>Chlorophyta</taxon>
        <taxon>core chlorophytes</taxon>
        <taxon>Trebouxiophyceae</taxon>
        <taxon>Trebouxiophyceae incertae sedis</taxon>
        <taxon>Coccomyxaceae</taxon>
        <taxon>Coccomyxa</taxon>
    </lineage>
</organism>
<dbReference type="EMBL" id="CAUYUE010000012">
    <property type="protein sequence ID" value="CAK0785340.1"/>
    <property type="molecule type" value="Genomic_DNA"/>
</dbReference>
<comment type="subcellular location">
    <subcellularLocation>
        <location evidence="1">Mitochondrion</location>
    </subcellularLocation>
</comment>
<dbReference type="GO" id="GO:0051082">
    <property type="term" value="F:unfolded protein binding"/>
    <property type="evidence" value="ECO:0007669"/>
    <property type="project" value="TreeGrafter"/>
</dbReference>
<evidence type="ECO:0000259" key="5">
    <source>
        <dbReference type="Pfam" id="PF08547"/>
    </source>
</evidence>
<dbReference type="SUPFAM" id="SSF49785">
    <property type="entry name" value="Galactose-binding domain-like"/>
    <property type="match status" value="1"/>
</dbReference>
<evidence type="ECO:0000313" key="6">
    <source>
        <dbReference type="EMBL" id="CAK0785340.1"/>
    </source>
</evidence>
<dbReference type="GO" id="GO:0032981">
    <property type="term" value="P:mitochondrial respiratory chain complex I assembly"/>
    <property type="evidence" value="ECO:0007669"/>
    <property type="project" value="TreeGrafter"/>
</dbReference>
<dbReference type="GO" id="GO:0006120">
    <property type="term" value="P:mitochondrial electron transport, NADH to ubiquinone"/>
    <property type="evidence" value="ECO:0007669"/>
    <property type="project" value="TreeGrafter"/>
</dbReference>
<evidence type="ECO:0000256" key="3">
    <source>
        <dbReference type="ARBA" id="ARBA00023128"/>
    </source>
</evidence>
<keyword evidence="4" id="KW-0143">Chaperone</keyword>
<dbReference type="AlphaFoldDB" id="A0AAV1IGK0"/>
<proteinExistence type="inferred from homology"/>
<evidence type="ECO:0000256" key="2">
    <source>
        <dbReference type="ARBA" id="ARBA00007884"/>
    </source>
</evidence>
<evidence type="ECO:0000256" key="1">
    <source>
        <dbReference type="ARBA" id="ARBA00004173"/>
    </source>
</evidence>
<dbReference type="PANTHER" id="PTHR13194">
    <property type="entry name" value="COMPLEX I INTERMEDIATE-ASSOCIATED PROTEIN 30"/>
    <property type="match status" value="1"/>
</dbReference>
<dbReference type="InterPro" id="IPR039131">
    <property type="entry name" value="NDUFAF1"/>
</dbReference>
<dbReference type="InterPro" id="IPR013857">
    <property type="entry name" value="NADH-UbQ_OxRdtase-assoc_prot30"/>
</dbReference>
<dbReference type="PANTHER" id="PTHR13194:SF18">
    <property type="entry name" value="COMPLEX I INTERMEDIATE-ASSOCIATED PROTEIN 30, MITOCHONDRIAL"/>
    <property type="match status" value="1"/>
</dbReference>
<keyword evidence="3" id="KW-0496">Mitochondrion</keyword>
<keyword evidence="7" id="KW-1185">Reference proteome</keyword>
<evidence type="ECO:0000313" key="7">
    <source>
        <dbReference type="Proteomes" id="UP001314263"/>
    </source>
</evidence>
<dbReference type="GO" id="GO:0005739">
    <property type="term" value="C:mitochondrion"/>
    <property type="evidence" value="ECO:0007669"/>
    <property type="project" value="UniProtKB-SubCell"/>
</dbReference>